<accession>A0AAJ4TD59</accession>
<proteinExistence type="predicted"/>
<reference evidence="3" key="1">
    <citation type="submission" date="2020-02" db="EMBL/GenBank/DDBJ databases">
        <title>Unexpected conservation and global transmission of agrobacterial virulence plasmids.</title>
        <authorList>
            <person name="Weisberg A.J."/>
            <person name="Davis E.W. II"/>
            <person name="Tabima J.R."/>
            <person name="Belcher M.S."/>
            <person name="Miller M."/>
            <person name="Kuo C.-H."/>
            <person name="Loper J.E."/>
            <person name="Grunwald N.J."/>
            <person name="Putnam M.L."/>
            <person name="Chang J.H."/>
        </authorList>
    </citation>
    <scope>NUCLEOTIDE SEQUENCE</scope>
    <source>
        <strain evidence="3">Q15/94</strain>
        <plasmid evidence="3">pQ15_94_2</plasmid>
    </source>
</reference>
<dbReference type="AlphaFoldDB" id="A0AAJ4TD59"/>
<dbReference type="GO" id="GO:0003677">
    <property type="term" value="F:DNA binding"/>
    <property type="evidence" value="ECO:0007669"/>
    <property type="project" value="UniProtKB-KW"/>
</dbReference>
<evidence type="ECO:0000313" key="4">
    <source>
        <dbReference type="Proteomes" id="UP000663946"/>
    </source>
</evidence>
<evidence type="ECO:0000259" key="2">
    <source>
        <dbReference type="Pfam" id="PF02311"/>
    </source>
</evidence>
<organism evidence="3 4">
    <name type="scientific">Agrobacterium tumefaciens</name>
    <dbReference type="NCBI Taxonomy" id="358"/>
    <lineage>
        <taxon>Bacteria</taxon>
        <taxon>Pseudomonadati</taxon>
        <taxon>Pseudomonadota</taxon>
        <taxon>Alphaproteobacteria</taxon>
        <taxon>Hyphomicrobiales</taxon>
        <taxon>Rhizobiaceae</taxon>
        <taxon>Rhizobium/Agrobacterium group</taxon>
        <taxon>Agrobacterium</taxon>
        <taxon>Agrobacterium tumefaciens complex</taxon>
    </lineage>
</organism>
<dbReference type="Proteomes" id="UP000663946">
    <property type="component" value="Plasmid pQ15_94_2"/>
</dbReference>
<protein>
    <submittedName>
        <fullName evidence="3">Cupin</fullName>
    </submittedName>
</protein>
<gene>
    <name evidence="3" type="ORF">G6M86_26815</name>
</gene>
<feature type="domain" description="AraC-type arabinose-binding/dimerisation" evidence="2">
    <location>
        <begin position="39"/>
        <end position="102"/>
    </location>
</feature>
<dbReference type="InterPro" id="IPR011051">
    <property type="entry name" value="RmlC_Cupin_sf"/>
</dbReference>
<dbReference type="Pfam" id="PF02311">
    <property type="entry name" value="AraC_binding"/>
    <property type="match status" value="1"/>
</dbReference>
<dbReference type="Gene3D" id="2.60.120.10">
    <property type="entry name" value="Jelly Rolls"/>
    <property type="match status" value="1"/>
</dbReference>
<geneLocation type="plasmid" evidence="3 4">
    <name>pQ15_94_2</name>
</geneLocation>
<keyword evidence="3" id="KW-0614">Plasmid</keyword>
<keyword evidence="1" id="KW-0238">DNA-binding</keyword>
<evidence type="ECO:0000256" key="1">
    <source>
        <dbReference type="ARBA" id="ARBA00023125"/>
    </source>
</evidence>
<dbReference type="InterPro" id="IPR014710">
    <property type="entry name" value="RmlC-like_jellyroll"/>
</dbReference>
<dbReference type="SUPFAM" id="SSF51182">
    <property type="entry name" value="RmlC-like cupins"/>
    <property type="match status" value="1"/>
</dbReference>
<dbReference type="GO" id="GO:0006355">
    <property type="term" value="P:regulation of DNA-templated transcription"/>
    <property type="evidence" value="ECO:0007669"/>
    <property type="project" value="InterPro"/>
</dbReference>
<sequence>MTQLMPEGTKLGKVGDEIILENDFVRVWRLSLAPGDIQAWHQHDLPYLVVPLTKGENVMRFASGKVRPTVEAAGDALWREPGEPHELENTSDWQYSNLLIELKK</sequence>
<dbReference type="InterPro" id="IPR003313">
    <property type="entry name" value="AraC-bd"/>
</dbReference>
<name>A0AAJ4TD59_AGRTU</name>
<dbReference type="EMBL" id="CP049219">
    <property type="protein sequence ID" value="QTG16921.1"/>
    <property type="molecule type" value="Genomic_DNA"/>
</dbReference>
<evidence type="ECO:0000313" key="3">
    <source>
        <dbReference type="EMBL" id="QTG16921.1"/>
    </source>
</evidence>